<dbReference type="AlphaFoldDB" id="A0A1H2E9L5"/>
<dbReference type="RefSeq" id="WP_082633043.1">
    <property type="nucleotide sequence ID" value="NZ_CP013341.1"/>
</dbReference>
<protein>
    <submittedName>
        <fullName evidence="1">Beta-barrel assembly machine subunit BamE</fullName>
    </submittedName>
</protein>
<dbReference type="Proteomes" id="UP000182882">
    <property type="component" value="Unassembled WGS sequence"/>
</dbReference>
<evidence type="ECO:0000313" key="2">
    <source>
        <dbReference type="Proteomes" id="UP000182882"/>
    </source>
</evidence>
<sequence>MISLAINRLVLRRRFLLTLQCLIWAMVISGCSVFMAAKQPEKKDIDLLKEGVTRTQLISEFGAPVISEYKNGKRFEIFKFVQGYSTGTKAGRAFLHGAANVATLGLWELVGTPTEITFSGDDMAFQVQYDESDVVEEVVIIKKE</sequence>
<evidence type="ECO:0000313" key="1">
    <source>
        <dbReference type="EMBL" id="SDT91822.1"/>
    </source>
</evidence>
<reference evidence="2" key="1">
    <citation type="submission" date="2016-10" db="EMBL/GenBank/DDBJ databases">
        <authorList>
            <person name="Varghese N."/>
            <person name="Submissions S."/>
        </authorList>
    </citation>
    <scope>NUCLEOTIDE SEQUENCE [LARGE SCALE GENOMIC DNA]</scope>
    <source>
        <strain evidence="2">Nm10</strain>
    </source>
</reference>
<accession>A0A1H2E9L5</accession>
<dbReference type="EMBL" id="FNLN01000010">
    <property type="protein sequence ID" value="SDT91822.1"/>
    <property type="molecule type" value="Genomic_DNA"/>
</dbReference>
<keyword evidence="2" id="KW-1185">Reference proteome</keyword>
<name>A0A1H2E9L5_9PROT</name>
<proteinExistence type="predicted"/>
<organism evidence="1 2">
    <name type="scientific">Nitrosomonas ureae</name>
    <dbReference type="NCBI Taxonomy" id="44577"/>
    <lineage>
        <taxon>Bacteria</taxon>
        <taxon>Pseudomonadati</taxon>
        <taxon>Pseudomonadota</taxon>
        <taxon>Betaproteobacteria</taxon>
        <taxon>Nitrosomonadales</taxon>
        <taxon>Nitrosomonadaceae</taxon>
        <taxon>Nitrosomonas</taxon>
    </lineage>
</organism>
<gene>
    <name evidence="1" type="ORF">SAMN05216406_11073</name>
</gene>